<sequence length="585" mass="63990">MIEKNNTMDQFTLDIIKDSLYAIGEEMFIAVARSSKSPVIYETLDFASALTDAKGNLLTQGNGVTGFIGLLSSIVKATINKFGIRNNILPGDVFIINDPYIGGGSHLSDVGIVTPIFYQNELVAFSANKAHWTEVGGKDPGSWGVDTNSIFQEGLQFPCVKLFEQGKINESVMDIIRGNVRYPDLSIGDLWAQIAGNRTGEKRFVELCDKYGKTLVMMSIERLLKSSEILSIKEIQKLPKGDYYAEDFIDDDGVGHGPFLIKVKVTVTEDSFICDFTGSHPQVPGPINSTYYATVGAVRTMFLAATNPSQDINDGVFKPLKVIAEEGSIFNAQRPAPISTYWESMSFASDLIWKALAPILPDRLTAGHLVSVCGFNMSGIHPDTGEPYLNVAPNQGGWGAGEGMDGQNAQFCIGDGETYNIPAEVLETRYGFIVESYSLLADGMGKGEYRGGSGVVKRYRYLNDENYFTGTFGRNKFLPWGMNDGGGGSGNRFRIIKKDGTIDGPFGKYPRYPLREGDCLEMIMGTGGGYGHPYKRPIDKVLMDYKNEFISLAQAETDYGVIINPDDGAFIALTKEREAFGAANQ</sequence>
<dbReference type="Proteomes" id="UP000746471">
    <property type="component" value="Unassembled WGS sequence"/>
</dbReference>
<gene>
    <name evidence="2" type="ORF">KHM83_12505</name>
</gene>
<name>A0ABS5PQS1_9FIRM</name>
<keyword evidence="3" id="KW-1185">Reference proteome</keyword>
<organism evidence="2 3">
    <name type="scientific">Fusibacter paucivorans</name>
    <dbReference type="NCBI Taxonomy" id="76009"/>
    <lineage>
        <taxon>Bacteria</taxon>
        <taxon>Bacillati</taxon>
        <taxon>Bacillota</taxon>
        <taxon>Clostridia</taxon>
        <taxon>Eubacteriales</taxon>
        <taxon>Eubacteriales Family XII. Incertae Sedis</taxon>
        <taxon>Fusibacter</taxon>
    </lineage>
</organism>
<dbReference type="InterPro" id="IPR045079">
    <property type="entry name" value="Oxoprolinase-like"/>
</dbReference>
<reference evidence="2 3" key="1">
    <citation type="submission" date="2021-05" db="EMBL/GenBank/DDBJ databases">
        <title>Fusibacter ferrireducens sp. nov., an anaerobic, sulfur- and Fe-reducing bacterium isolated from the mangrove sediment.</title>
        <authorList>
            <person name="Qiu D."/>
        </authorList>
    </citation>
    <scope>NUCLEOTIDE SEQUENCE [LARGE SCALE GENOMIC DNA]</scope>
    <source>
        <strain evidence="2 3">DSM 12116</strain>
    </source>
</reference>
<evidence type="ECO:0000313" key="2">
    <source>
        <dbReference type="EMBL" id="MBS7527498.1"/>
    </source>
</evidence>
<dbReference type="PANTHER" id="PTHR11365">
    <property type="entry name" value="5-OXOPROLINASE RELATED"/>
    <property type="match status" value="1"/>
</dbReference>
<accession>A0ABS5PQS1</accession>
<protein>
    <submittedName>
        <fullName evidence="2">Hydantoinase B/oxoprolinase family protein</fullName>
    </submittedName>
</protein>
<dbReference type="RefSeq" id="WP_213237360.1">
    <property type="nucleotide sequence ID" value="NZ_JAHBCL010000021.1"/>
</dbReference>
<feature type="domain" description="Hydantoinase B/oxoprolinase" evidence="1">
    <location>
        <begin position="9"/>
        <end position="533"/>
    </location>
</feature>
<dbReference type="InterPro" id="IPR003692">
    <property type="entry name" value="Hydantoinase_B"/>
</dbReference>
<dbReference type="EMBL" id="JAHBCL010000021">
    <property type="protein sequence ID" value="MBS7527498.1"/>
    <property type="molecule type" value="Genomic_DNA"/>
</dbReference>
<dbReference type="Pfam" id="PF02538">
    <property type="entry name" value="Hydantoinase_B"/>
    <property type="match status" value="1"/>
</dbReference>
<proteinExistence type="predicted"/>
<evidence type="ECO:0000313" key="3">
    <source>
        <dbReference type="Proteomes" id="UP000746471"/>
    </source>
</evidence>
<comment type="caution">
    <text evidence="2">The sequence shown here is derived from an EMBL/GenBank/DDBJ whole genome shotgun (WGS) entry which is preliminary data.</text>
</comment>
<evidence type="ECO:0000259" key="1">
    <source>
        <dbReference type="Pfam" id="PF02538"/>
    </source>
</evidence>
<dbReference type="PANTHER" id="PTHR11365:SF23">
    <property type="entry name" value="HYPOTHETICAL 5-OXOPROLINASE (EUROFUNG)-RELATED"/>
    <property type="match status" value="1"/>
</dbReference>